<proteinExistence type="predicted"/>
<feature type="signal peptide" evidence="1">
    <location>
        <begin position="1"/>
        <end position="16"/>
    </location>
</feature>
<sequence length="60" mass="7210">MCFFFSVLFYCLLSLGKRDRLIINKQSLRFCYPFFFSGEFKVNYNSRLVIVAWSKPVQIK</sequence>
<evidence type="ECO:0000313" key="2">
    <source>
        <dbReference type="EMBL" id="CDP20679.1"/>
    </source>
</evidence>
<dbReference type="InParanoid" id="A0A068VJF6"/>
<protein>
    <submittedName>
        <fullName evidence="2">DH200=94 genomic scaffold, scaffold_1530</fullName>
    </submittedName>
</protein>
<feature type="chain" id="PRO_5001655954" evidence="1">
    <location>
        <begin position="17"/>
        <end position="60"/>
    </location>
</feature>
<accession>A0A068VJF6</accession>
<reference evidence="3" key="1">
    <citation type="journal article" date="2014" name="Science">
        <title>The coffee genome provides insight into the convergent evolution of caffeine biosynthesis.</title>
        <authorList>
            <person name="Denoeud F."/>
            <person name="Carretero-Paulet L."/>
            <person name="Dereeper A."/>
            <person name="Droc G."/>
            <person name="Guyot R."/>
            <person name="Pietrella M."/>
            <person name="Zheng C."/>
            <person name="Alberti A."/>
            <person name="Anthony F."/>
            <person name="Aprea G."/>
            <person name="Aury J.M."/>
            <person name="Bento P."/>
            <person name="Bernard M."/>
            <person name="Bocs S."/>
            <person name="Campa C."/>
            <person name="Cenci A."/>
            <person name="Combes M.C."/>
            <person name="Crouzillat D."/>
            <person name="Da Silva C."/>
            <person name="Daddiego L."/>
            <person name="De Bellis F."/>
            <person name="Dussert S."/>
            <person name="Garsmeur O."/>
            <person name="Gayraud T."/>
            <person name="Guignon V."/>
            <person name="Jahn K."/>
            <person name="Jamilloux V."/>
            <person name="Joet T."/>
            <person name="Labadie K."/>
            <person name="Lan T."/>
            <person name="Leclercq J."/>
            <person name="Lepelley M."/>
            <person name="Leroy T."/>
            <person name="Li L.T."/>
            <person name="Librado P."/>
            <person name="Lopez L."/>
            <person name="Munoz A."/>
            <person name="Noel B."/>
            <person name="Pallavicini A."/>
            <person name="Perrotta G."/>
            <person name="Poncet V."/>
            <person name="Pot D."/>
            <person name="Priyono X."/>
            <person name="Rigoreau M."/>
            <person name="Rouard M."/>
            <person name="Rozas J."/>
            <person name="Tranchant-Dubreuil C."/>
            <person name="VanBuren R."/>
            <person name="Zhang Q."/>
            <person name="Andrade A.C."/>
            <person name="Argout X."/>
            <person name="Bertrand B."/>
            <person name="de Kochko A."/>
            <person name="Graziosi G."/>
            <person name="Henry R.J."/>
            <person name="Jayarama X."/>
            <person name="Ming R."/>
            <person name="Nagai C."/>
            <person name="Rounsley S."/>
            <person name="Sankoff D."/>
            <person name="Giuliano G."/>
            <person name="Albert V.A."/>
            <person name="Wincker P."/>
            <person name="Lashermes P."/>
        </authorList>
    </citation>
    <scope>NUCLEOTIDE SEQUENCE [LARGE SCALE GENOMIC DNA]</scope>
    <source>
        <strain evidence="3">cv. DH200-94</strain>
    </source>
</reference>
<organism evidence="2 3">
    <name type="scientific">Coffea canephora</name>
    <name type="common">Robusta coffee</name>
    <dbReference type="NCBI Taxonomy" id="49390"/>
    <lineage>
        <taxon>Eukaryota</taxon>
        <taxon>Viridiplantae</taxon>
        <taxon>Streptophyta</taxon>
        <taxon>Embryophyta</taxon>
        <taxon>Tracheophyta</taxon>
        <taxon>Spermatophyta</taxon>
        <taxon>Magnoliopsida</taxon>
        <taxon>eudicotyledons</taxon>
        <taxon>Gunneridae</taxon>
        <taxon>Pentapetalae</taxon>
        <taxon>asterids</taxon>
        <taxon>lamiids</taxon>
        <taxon>Gentianales</taxon>
        <taxon>Rubiaceae</taxon>
        <taxon>Ixoroideae</taxon>
        <taxon>Gardenieae complex</taxon>
        <taxon>Bertiereae - Coffeeae clade</taxon>
        <taxon>Coffeeae</taxon>
        <taxon>Coffea</taxon>
    </lineage>
</organism>
<evidence type="ECO:0000313" key="3">
    <source>
        <dbReference type="Proteomes" id="UP000295252"/>
    </source>
</evidence>
<dbReference type="AlphaFoldDB" id="A0A068VJF6"/>
<keyword evidence="1" id="KW-0732">Signal</keyword>
<evidence type="ECO:0000256" key="1">
    <source>
        <dbReference type="SAM" id="SignalP"/>
    </source>
</evidence>
<dbReference type="Proteomes" id="UP000295252">
    <property type="component" value="Unassembled WGS sequence"/>
</dbReference>
<name>A0A068VJF6_COFCA</name>
<keyword evidence="3" id="KW-1185">Reference proteome</keyword>
<gene>
    <name evidence="2" type="ORF">GSCOC_T00007021001</name>
</gene>
<dbReference type="EMBL" id="HG740614">
    <property type="protein sequence ID" value="CDP20679.1"/>
    <property type="molecule type" value="Genomic_DNA"/>
</dbReference>
<dbReference type="Gramene" id="CDP20679">
    <property type="protein sequence ID" value="CDP20679"/>
    <property type="gene ID" value="GSCOC_T00007021001"/>
</dbReference>